<dbReference type="HOGENOM" id="CLU_134793_0_0_1"/>
<dbReference type="AlphaFoldDB" id="A0A0C9VCH2"/>
<dbReference type="OrthoDB" id="198652at2759"/>
<gene>
    <name evidence="1" type="ORF">M422DRAFT_175618</name>
</gene>
<dbReference type="EMBL" id="KN837154">
    <property type="protein sequence ID" value="KIJ39232.1"/>
    <property type="molecule type" value="Genomic_DNA"/>
</dbReference>
<dbReference type="Proteomes" id="UP000054279">
    <property type="component" value="Unassembled WGS sequence"/>
</dbReference>
<evidence type="ECO:0000313" key="1">
    <source>
        <dbReference type="EMBL" id="KIJ39232.1"/>
    </source>
</evidence>
<sequence length="152" mass="18023">MSLIVWIAIRIKGIDDLLHYMDDMFRYEMDPQLEFYSLYNKYYPKKQVTLLQLWDDIGLPHDVRKQEFGQSLIVIGFHIDPRCMTISIPQSAHQELVDMITAFIDSSADHQRPLKKWQQLLSWANWALNIFPLLRPTLQSSYDKILSGWPHM</sequence>
<name>A0A0C9VCH2_SPHS4</name>
<proteinExistence type="predicted"/>
<keyword evidence="2" id="KW-1185">Reference proteome</keyword>
<reference evidence="1 2" key="1">
    <citation type="submission" date="2014-06" db="EMBL/GenBank/DDBJ databases">
        <title>Evolutionary Origins and Diversification of the Mycorrhizal Mutualists.</title>
        <authorList>
            <consortium name="DOE Joint Genome Institute"/>
            <consortium name="Mycorrhizal Genomics Consortium"/>
            <person name="Kohler A."/>
            <person name="Kuo A."/>
            <person name="Nagy L.G."/>
            <person name="Floudas D."/>
            <person name="Copeland A."/>
            <person name="Barry K.W."/>
            <person name="Cichocki N."/>
            <person name="Veneault-Fourrey C."/>
            <person name="LaButti K."/>
            <person name="Lindquist E.A."/>
            <person name="Lipzen A."/>
            <person name="Lundell T."/>
            <person name="Morin E."/>
            <person name="Murat C."/>
            <person name="Riley R."/>
            <person name="Ohm R."/>
            <person name="Sun H."/>
            <person name="Tunlid A."/>
            <person name="Henrissat B."/>
            <person name="Grigoriev I.V."/>
            <person name="Hibbett D.S."/>
            <person name="Martin F."/>
        </authorList>
    </citation>
    <scope>NUCLEOTIDE SEQUENCE [LARGE SCALE GENOMIC DNA]</scope>
    <source>
        <strain evidence="1 2">SS14</strain>
    </source>
</reference>
<evidence type="ECO:0000313" key="2">
    <source>
        <dbReference type="Proteomes" id="UP000054279"/>
    </source>
</evidence>
<protein>
    <submittedName>
        <fullName evidence="1">Uncharacterized protein</fullName>
    </submittedName>
</protein>
<accession>A0A0C9VCH2</accession>
<organism evidence="1 2">
    <name type="scientific">Sphaerobolus stellatus (strain SS14)</name>
    <dbReference type="NCBI Taxonomy" id="990650"/>
    <lineage>
        <taxon>Eukaryota</taxon>
        <taxon>Fungi</taxon>
        <taxon>Dikarya</taxon>
        <taxon>Basidiomycota</taxon>
        <taxon>Agaricomycotina</taxon>
        <taxon>Agaricomycetes</taxon>
        <taxon>Phallomycetidae</taxon>
        <taxon>Geastrales</taxon>
        <taxon>Sphaerobolaceae</taxon>
        <taxon>Sphaerobolus</taxon>
    </lineage>
</organism>